<dbReference type="InterPro" id="IPR011993">
    <property type="entry name" value="PH-like_dom_sf"/>
</dbReference>
<dbReference type="GO" id="GO:0005085">
    <property type="term" value="F:guanyl-nucleotide exchange factor activity"/>
    <property type="evidence" value="ECO:0007669"/>
    <property type="project" value="InterPro"/>
</dbReference>
<dbReference type="Pfam" id="PF00621">
    <property type="entry name" value="RhoGEF"/>
    <property type="match status" value="1"/>
</dbReference>
<dbReference type="SUPFAM" id="SSF48065">
    <property type="entry name" value="DBL homology domain (DH-domain)"/>
    <property type="match status" value="1"/>
</dbReference>
<proteinExistence type="predicted"/>
<protein>
    <submittedName>
        <fullName evidence="3">Rho guanine nucleotide exchange factor 19-like</fullName>
    </submittedName>
</protein>
<dbReference type="SUPFAM" id="SSF50729">
    <property type="entry name" value="PH domain-like"/>
    <property type="match status" value="1"/>
</dbReference>
<name>A0A9D2XU24_NOTFU</name>
<evidence type="ECO:0000313" key="4">
    <source>
        <dbReference type="Proteomes" id="UP000822369"/>
    </source>
</evidence>
<gene>
    <name evidence="3" type="ORF">G4P62_010039</name>
</gene>
<dbReference type="Gene3D" id="2.30.29.30">
    <property type="entry name" value="Pleckstrin-homology domain (PH domain)/Phosphotyrosine-binding domain (PTB)"/>
    <property type="match status" value="1"/>
</dbReference>
<dbReference type="PROSITE" id="PS50003">
    <property type="entry name" value="PH_DOMAIN"/>
    <property type="match status" value="1"/>
</dbReference>
<dbReference type="EMBL" id="JAAVVJ010000014">
    <property type="protein sequence ID" value="KAF7207928.1"/>
    <property type="molecule type" value="Genomic_DNA"/>
</dbReference>
<dbReference type="InterPro" id="IPR001849">
    <property type="entry name" value="PH_domain"/>
</dbReference>
<dbReference type="PANTHER" id="PTHR12845:SF2">
    <property type="entry name" value="DH DOMAIN-CONTAINING PROTEIN-RELATED"/>
    <property type="match status" value="1"/>
</dbReference>
<dbReference type="InterPro" id="IPR000219">
    <property type="entry name" value="DH_dom"/>
</dbReference>
<dbReference type="CDD" id="cd00160">
    <property type="entry name" value="RhoGEF"/>
    <property type="match status" value="1"/>
</dbReference>
<dbReference type="Gene3D" id="1.20.900.10">
    <property type="entry name" value="Dbl homology (DH) domain"/>
    <property type="match status" value="1"/>
</dbReference>
<dbReference type="AlphaFoldDB" id="A0A9D2XU24"/>
<dbReference type="PROSITE" id="PS50010">
    <property type="entry name" value="DH_2"/>
    <property type="match status" value="1"/>
</dbReference>
<evidence type="ECO:0000313" key="3">
    <source>
        <dbReference type="EMBL" id="KAF7207928.1"/>
    </source>
</evidence>
<accession>A0A9D2XU24</accession>
<feature type="domain" description="PH" evidence="1">
    <location>
        <begin position="427"/>
        <end position="535"/>
    </location>
</feature>
<dbReference type="GO" id="GO:0005737">
    <property type="term" value="C:cytoplasm"/>
    <property type="evidence" value="ECO:0007669"/>
    <property type="project" value="TreeGrafter"/>
</dbReference>
<dbReference type="InterPro" id="IPR035899">
    <property type="entry name" value="DBL_dom_sf"/>
</dbReference>
<evidence type="ECO:0000259" key="1">
    <source>
        <dbReference type="PROSITE" id="PS50003"/>
    </source>
</evidence>
<evidence type="ECO:0000259" key="2">
    <source>
        <dbReference type="PROSITE" id="PS50010"/>
    </source>
</evidence>
<dbReference type="KEGG" id="nfu:107385211"/>
<dbReference type="OMA" id="HEIVTEC"/>
<reference evidence="3" key="1">
    <citation type="submission" date="2020-03" db="EMBL/GenBank/DDBJ databases">
        <title>Intra-Species Differences in Population Size shape Life History and Genome Evolution.</title>
        <authorList>
            <person name="Willemsen D."/>
            <person name="Cui R."/>
            <person name="Valenzano D.R."/>
        </authorList>
    </citation>
    <scope>NUCLEOTIDE SEQUENCE</scope>
    <source>
        <strain evidence="3">GRZ</strain>
        <tissue evidence="3">Whole</tissue>
    </source>
</reference>
<comment type="caution">
    <text evidence="3">The sequence shown here is derived from an EMBL/GenBank/DDBJ whole genome shotgun (WGS) entry which is preliminary data.</text>
</comment>
<dbReference type="Proteomes" id="UP000822369">
    <property type="component" value="Chromosome 14"/>
</dbReference>
<dbReference type="PANTHER" id="PTHR12845">
    <property type="entry name" value="GUANINE NUCLEOTIDE EXCHANGE FACTOR"/>
    <property type="match status" value="1"/>
</dbReference>
<sequence>MDYADVRKETYGFKDEITADLPSYFIGSNLSKGPSVSPSGCIGFANVDVGAEGSSPIIPFYNLRPRDSEEAQEEVPTVTFQSKFFDSFPLYQDYVLPIVREMCRLEDVVSELVIPERFNGLTGNCRFELCEVELCESEPSKPESLKSPLEKLEFHSLPDQTPPPQSQSLKESPSPALQQSLKIFPYTYWQDLPEVKTSGLLTYLTPKEICLQESMFELIGSEASYLKSLGILVDHFYTSKALKKTLSEMEQKVLFSNTSGVMGASARFLKDLETRLDENPYISQVGDIVLKHSKDFRRHYVPYVTNMAYKELLINQLLERNQGFAYALKKLESDSVCHRHPLKSFLVLPFQRITRIKLLLESILKSTNPDTDSASNLKKAINAIHEILMTCDDNVTKMKKIEELICLEMMMDFGEIKSVPLVISTRRLVHQGSVKLVKVENAYGSRMSFVKIYLHLFNDLLIISSKKNQKFMVSDHALFPAHVSVDHLKADVMGLPQESFLLRLSRSQKGFRTAMILVANTQSDKEEWMKTLSCG</sequence>
<dbReference type="SMART" id="SM00325">
    <property type="entry name" value="RhoGEF"/>
    <property type="match status" value="1"/>
</dbReference>
<dbReference type="GO" id="GO:0005634">
    <property type="term" value="C:nucleus"/>
    <property type="evidence" value="ECO:0007669"/>
    <property type="project" value="TreeGrafter"/>
</dbReference>
<feature type="domain" description="DH" evidence="2">
    <location>
        <begin position="210"/>
        <end position="394"/>
    </location>
</feature>
<dbReference type="InterPro" id="IPR047271">
    <property type="entry name" value="Ephexin-like"/>
</dbReference>
<dbReference type="OrthoDB" id="27593at2759"/>
<organism evidence="3 4">
    <name type="scientific">Nothobranchius furzeri</name>
    <name type="common">Turquoise killifish</name>
    <dbReference type="NCBI Taxonomy" id="105023"/>
    <lineage>
        <taxon>Eukaryota</taxon>
        <taxon>Metazoa</taxon>
        <taxon>Chordata</taxon>
        <taxon>Craniata</taxon>
        <taxon>Vertebrata</taxon>
        <taxon>Euteleostomi</taxon>
        <taxon>Actinopterygii</taxon>
        <taxon>Neopterygii</taxon>
        <taxon>Teleostei</taxon>
        <taxon>Neoteleostei</taxon>
        <taxon>Acanthomorphata</taxon>
        <taxon>Ovalentaria</taxon>
        <taxon>Atherinomorphae</taxon>
        <taxon>Cyprinodontiformes</taxon>
        <taxon>Nothobranchiidae</taxon>
        <taxon>Nothobranchius</taxon>
    </lineage>
</organism>